<dbReference type="Proteomes" id="UP001526201">
    <property type="component" value="Unassembled WGS sequence"/>
</dbReference>
<evidence type="ECO:0000256" key="1">
    <source>
        <dbReference type="SAM" id="MobiDB-lite"/>
    </source>
</evidence>
<dbReference type="EMBL" id="JACKTY010000049">
    <property type="protein sequence ID" value="MCV7230224.1"/>
    <property type="molecule type" value="Genomic_DNA"/>
</dbReference>
<dbReference type="RefSeq" id="WP_264071492.1">
    <property type="nucleotide sequence ID" value="NZ_JACKTY010000049.1"/>
</dbReference>
<reference evidence="3 4" key="1">
    <citation type="journal article" date="2022" name="BMC Genomics">
        <title>Comparative genome analysis of mycobacteria focusing on tRNA and non-coding RNA.</title>
        <authorList>
            <person name="Behra P.R.K."/>
            <person name="Pettersson B.M.F."/>
            <person name="Ramesh M."/>
            <person name="Das S."/>
            <person name="Dasgupta S."/>
            <person name="Kirsebom L.A."/>
        </authorList>
    </citation>
    <scope>NUCLEOTIDE SEQUENCE [LARGE SCALE GENOMIC DNA]</scope>
    <source>
        <strain evidence="3 4">DSM 44078</strain>
    </source>
</reference>
<accession>A0ABT3CLA7</accession>
<feature type="signal peptide" evidence="2">
    <location>
        <begin position="1"/>
        <end position="26"/>
    </location>
</feature>
<organism evidence="3 4">
    <name type="scientific">Mycolicibacterium komossense</name>
    <dbReference type="NCBI Taxonomy" id="1779"/>
    <lineage>
        <taxon>Bacteria</taxon>
        <taxon>Bacillati</taxon>
        <taxon>Actinomycetota</taxon>
        <taxon>Actinomycetes</taxon>
        <taxon>Mycobacteriales</taxon>
        <taxon>Mycobacteriaceae</taxon>
        <taxon>Mycolicibacterium</taxon>
    </lineage>
</organism>
<sequence>MSAHPLSPARLAAALMAAGVVATASAATLPESRWLPSITVNVANASVVTDALYGLGDGVGFLTSLVGIHVDATISLPFEATLAALAAAQDPTIAPNVLSYLVQRFVNPAVGDPIHAYPYDTEQAFAVLATLFPYPLGPSVTQPGLVNEARLAFANAFNSVFGQLPDPIPGFAAVQDIVHDTALGGTVVAAQLAARAPLYMAWNIANYLGYLPATVEATVESAIQDPAQIPALASNLVYGLLSPDVNVGLFGRLLDNAVAPLTWLPAPIGQSPDPHVGLANEIRTFVADSADGLLSMLPRPVSPSAAQSPPAILPTGTSTAYGADTVTVSPRSVQKRSAATSVALASSEGSPVDSTKATHRPKVGSTKDRATRALTGAKDQTAKAAPGGASKSSGAA</sequence>
<comment type="caution">
    <text evidence="3">The sequence shown here is derived from an EMBL/GenBank/DDBJ whole genome shotgun (WGS) entry which is preliminary data.</text>
</comment>
<keyword evidence="2" id="KW-0732">Signal</keyword>
<gene>
    <name evidence="3" type="ORF">H7J73_29875</name>
</gene>
<keyword evidence="4" id="KW-1185">Reference proteome</keyword>
<feature type="region of interest" description="Disordered" evidence="1">
    <location>
        <begin position="298"/>
        <end position="396"/>
    </location>
</feature>
<evidence type="ECO:0000256" key="2">
    <source>
        <dbReference type="SAM" id="SignalP"/>
    </source>
</evidence>
<proteinExistence type="predicted"/>
<feature type="compositionally biased region" description="Polar residues" evidence="1">
    <location>
        <begin position="315"/>
        <end position="355"/>
    </location>
</feature>
<protein>
    <recommendedName>
        <fullName evidence="5">PE-PPE domain-containing protein</fullName>
    </recommendedName>
</protein>
<evidence type="ECO:0008006" key="5">
    <source>
        <dbReference type="Google" id="ProtNLM"/>
    </source>
</evidence>
<feature type="chain" id="PRO_5047175948" description="PE-PPE domain-containing protein" evidence="2">
    <location>
        <begin position="27"/>
        <end position="396"/>
    </location>
</feature>
<evidence type="ECO:0000313" key="3">
    <source>
        <dbReference type="EMBL" id="MCV7230224.1"/>
    </source>
</evidence>
<feature type="compositionally biased region" description="Low complexity" evidence="1">
    <location>
        <begin position="382"/>
        <end position="396"/>
    </location>
</feature>
<evidence type="ECO:0000313" key="4">
    <source>
        <dbReference type="Proteomes" id="UP001526201"/>
    </source>
</evidence>
<feature type="compositionally biased region" description="Low complexity" evidence="1">
    <location>
        <begin position="298"/>
        <end position="314"/>
    </location>
</feature>
<name>A0ABT3CLA7_9MYCO</name>